<dbReference type="EMBL" id="VSRR010017144">
    <property type="protein sequence ID" value="MPC60065.1"/>
    <property type="molecule type" value="Genomic_DNA"/>
</dbReference>
<dbReference type="Proteomes" id="UP000324222">
    <property type="component" value="Unassembled WGS sequence"/>
</dbReference>
<evidence type="ECO:0000313" key="1">
    <source>
        <dbReference type="EMBL" id="MPC60065.1"/>
    </source>
</evidence>
<proteinExistence type="predicted"/>
<gene>
    <name evidence="1" type="ORF">E2C01_054101</name>
</gene>
<comment type="caution">
    <text evidence="1">The sequence shown here is derived from an EMBL/GenBank/DDBJ whole genome shotgun (WGS) entry which is preliminary data.</text>
</comment>
<name>A0A5B7GRV6_PORTR</name>
<dbReference type="AlphaFoldDB" id="A0A5B7GRV6"/>
<keyword evidence="2" id="KW-1185">Reference proteome</keyword>
<protein>
    <submittedName>
        <fullName evidence="1">Uncharacterized protein</fullName>
    </submittedName>
</protein>
<organism evidence="1 2">
    <name type="scientific">Portunus trituberculatus</name>
    <name type="common">Swimming crab</name>
    <name type="synonym">Neptunus trituberculatus</name>
    <dbReference type="NCBI Taxonomy" id="210409"/>
    <lineage>
        <taxon>Eukaryota</taxon>
        <taxon>Metazoa</taxon>
        <taxon>Ecdysozoa</taxon>
        <taxon>Arthropoda</taxon>
        <taxon>Crustacea</taxon>
        <taxon>Multicrustacea</taxon>
        <taxon>Malacostraca</taxon>
        <taxon>Eumalacostraca</taxon>
        <taxon>Eucarida</taxon>
        <taxon>Decapoda</taxon>
        <taxon>Pleocyemata</taxon>
        <taxon>Brachyura</taxon>
        <taxon>Eubrachyura</taxon>
        <taxon>Portunoidea</taxon>
        <taxon>Portunidae</taxon>
        <taxon>Portuninae</taxon>
        <taxon>Portunus</taxon>
    </lineage>
</organism>
<reference evidence="1 2" key="1">
    <citation type="submission" date="2019-05" db="EMBL/GenBank/DDBJ databases">
        <title>Another draft genome of Portunus trituberculatus and its Hox gene families provides insights of decapod evolution.</title>
        <authorList>
            <person name="Jeong J.-H."/>
            <person name="Song I."/>
            <person name="Kim S."/>
            <person name="Choi T."/>
            <person name="Kim D."/>
            <person name="Ryu S."/>
            <person name="Kim W."/>
        </authorList>
    </citation>
    <scope>NUCLEOTIDE SEQUENCE [LARGE SCALE GENOMIC DNA]</scope>
    <source>
        <tissue evidence="1">Muscle</tissue>
    </source>
</reference>
<evidence type="ECO:0000313" key="2">
    <source>
        <dbReference type="Proteomes" id="UP000324222"/>
    </source>
</evidence>
<sequence>MPEVTRGVIVLKILTFHIYEGVFGKLKNKRHDSRQNITSVMCSAHRYESLTWKQ</sequence>
<accession>A0A5B7GRV6</accession>